<dbReference type="RefSeq" id="WP_343891810.1">
    <property type="nucleotide sequence ID" value="NZ_BAAAEH010000047.1"/>
</dbReference>
<comment type="similarity">
    <text evidence="8 9">Belongs to the TonB-dependent receptor family.</text>
</comment>
<evidence type="ECO:0000256" key="7">
    <source>
        <dbReference type="ARBA" id="ARBA00023237"/>
    </source>
</evidence>
<evidence type="ECO:0000256" key="5">
    <source>
        <dbReference type="ARBA" id="ARBA00023077"/>
    </source>
</evidence>
<comment type="caution">
    <text evidence="14">The sequence shown here is derived from an EMBL/GenBank/DDBJ whole genome shotgun (WGS) entry which is preliminary data.</text>
</comment>
<feature type="compositionally biased region" description="Low complexity" evidence="10">
    <location>
        <begin position="50"/>
        <end position="62"/>
    </location>
</feature>
<proteinExistence type="inferred from homology"/>
<feature type="domain" description="TonB-dependent receptor plug" evidence="13">
    <location>
        <begin position="86"/>
        <end position="191"/>
    </location>
</feature>
<dbReference type="Gene3D" id="2.40.170.20">
    <property type="entry name" value="TonB-dependent receptor, beta-barrel domain"/>
    <property type="match status" value="1"/>
</dbReference>
<keyword evidence="4 8" id="KW-0812">Transmembrane</keyword>
<gene>
    <name evidence="14" type="ORF">ABC974_05925</name>
</gene>
<evidence type="ECO:0000259" key="12">
    <source>
        <dbReference type="Pfam" id="PF00593"/>
    </source>
</evidence>
<evidence type="ECO:0000256" key="6">
    <source>
        <dbReference type="ARBA" id="ARBA00023136"/>
    </source>
</evidence>
<evidence type="ECO:0000256" key="3">
    <source>
        <dbReference type="ARBA" id="ARBA00022452"/>
    </source>
</evidence>
<sequence>MTWKTKKRMALSGTSLIAAMLFTSGPGWAQAANAAPQDASGNPAADTSLAQSASDTAPTAASDETHDIIVTGTSIRGVPPVGSNLISVSRDDIKTIGAATTPDLLATVPQLNSFNSAPRANNGGAGSFAPGLRSLPPAATLVLMNGHRLVAGGANETNPDYPLIPDLAIERVEIVADGASSIYGSDAVAGVVNFVTRKSASGVEANVRYGMADNYHSFSASGLIGHDWGSGSVLLAYQYAENSNIRGGDRDYRVQDFRPYGGVDTRATACPSPNVVVGATVYAAPALAPNTINHCDNGAVADLFPSSRVHSAFLTAHQGLGAHVTVWGDLLYSDRKDIVRSAPPVQGVTIFSSNPFFRAPPGSGATVETVYFRPDNLFGADHLNNTYHTKVGNSSAGVDVRLPRDLKLSVYGTYDWATNDAFLPSISPVALAVAGFGTTAATALDPFGSGTSPAVTAAITNNPTAVTIQQRTKLAAVKLDGPLADLPGGQLKIAVGAEYRRETFQQRGFVGTTPVPENLGRNIYSLYGEIFVPIFGAGNEVPLLHRLSLSLSGRYDHYSDFGSTTNPKVGLTWDPVEGVTFRGTYGRSFRAPGLRDVGATVGAYYYDAATAAVLARDPTRGAAQVNTVYLLGGNRNLQPEKARTYSLGVDLQPRFLPNLRASMTFYDINFTNVIGTPPTSLIFTDPTFASVVYRNPTAAQLASLLAIAVPVNLPTPLPAIGNLLDERRGNFGVRKTNGLDFDVNYRHPTGFGSLFADVAGNYILKFDTQLSPSAPVSNGLRLGVPRTTLRGTLGLTAGPISAAAFVNYRDGITNAFNTPTGTSVYSAHSYTTVDLRVAVTLPNTGLASGTQLSLQINDLLDQTPPFFPATDGIGGNYNPIGRFVALNLRKTF</sequence>
<comment type="subcellular location">
    <subcellularLocation>
        <location evidence="1 8">Cell outer membrane</location>
        <topology evidence="1 8">Multi-pass membrane protein</topology>
    </subcellularLocation>
</comment>
<dbReference type="Proteomes" id="UP001419910">
    <property type="component" value="Unassembled WGS sequence"/>
</dbReference>
<dbReference type="InterPro" id="IPR000531">
    <property type="entry name" value="Beta-barrel_TonB"/>
</dbReference>
<dbReference type="PROSITE" id="PS52016">
    <property type="entry name" value="TONB_DEPENDENT_REC_3"/>
    <property type="match status" value="1"/>
</dbReference>
<dbReference type="Pfam" id="PF07715">
    <property type="entry name" value="Plug"/>
    <property type="match status" value="1"/>
</dbReference>
<keyword evidence="2 8" id="KW-0813">Transport</keyword>
<feature type="signal peptide" evidence="11">
    <location>
        <begin position="1"/>
        <end position="31"/>
    </location>
</feature>
<evidence type="ECO:0000256" key="2">
    <source>
        <dbReference type="ARBA" id="ARBA00022448"/>
    </source>
</evidence>
<evidence type="ECO:0000313" key="15">
    <source>
        <dbReference type="Proteomes" id="UP001419910"/>
    </source>
</evidence>
<feature type="region of interest" description="Disordered" evidence="10">
    <location>
        <begin position="30"/>
        <end position="63"/>
    </location>
</feature>
<evidence type="ECO:0000256" key="8">
    <source>
        <dbReference type="PROSITE-ProRule" id="PRU01360"/>
    </source>
</evidence>
<dbReference type="InterPro" id="IPR036942">
    <property type="entry name" value="Beta-barrel_TonB_sf"/>
</dbReference>
<name>A0ABU9Y045_9SPHN</name>
<keyword evidence="5 9" id="KW-0798">TonB box</keyword>
<dbReference type="PANTHER" id="PTHR47234">
    <property type="match status" value="1"/>
</dbReference>
<organism evidence="14 15">
    <name type="scientific">Sphingomonas oligophenolica</name>
    <dbReference type="NCBI Taxonomy" id="301154"/>
    <lineage>
        <taxon>Bacteria</taxon>
        <taxon>Pseudomonadati</taxon>
        <taxon>Pseudomonadota</taxon>
        <taxon>Alphaproteobacteria</taxon>
        <taxon>Sphingomonadales</taxon>
        <taxon>Sphingomonadaceae</taxon>
        <taxon>Sphingomonas</taxon>
    </lineage>
</organism>
<evidence type="ECO:0000259" key="13">
    <source>
        <dbReference type="Pfam" id="PF07715"/>
    </source>
</evidence>
<dbReference type="Gene3D" id="2.170.130.10">
    <property type="entry name" value="TonB-dependent receptor, plug domain"/>
    <property type="match status" value="1"/>
</dbReference>
<dbReference type="PANTHER" id="PTHR47234:SF2">
    <property type="entry name" value="TONB-DEPENDENT RECEPTOR"/>
    <property type="match status" value="1"/>
</dbReference>
<protein>
    <submittedName>
        <fullName evidence="14">TonB-dependent receptor</fullName>
    </submittedName>
</protein>
<dbReference type="InterPro" id="IPR039426">
    <property type="entry name" value="TonB-dep_rcpt-like"/>
</dbReference>
<feature type="chain" id="PRO_5046946412" evidence="11">
    <location>
        <begin position="32"/>
        <end position="892"/>
    </location>
</feature>
<evidence type="ECO:0000256" key="10">
    <source>
        <dbReference type="SAM" id="MobiDB-lite"/>
    </source>
</evidence>
<evidence type="ECO:0000256" key="4">
    <source>
        <dbReference type="ARBA" id="ARBA00022692"/>
    </source>
</evidence>
<keyword evidence="14" id="KW-0675">Receptor</keyword>
<keyword evidence="6 8" id="KW-0472">Membrane</keyword>
<feature type="compositionally biased region" description="Low complexity" evidence="10">
    <location>
        <begin position="30"/>
        <end position="42"/>
    </location>
</feature>
<evidence type="ECO:0000256" key="9">
    <source>
        <dbReference type="RuleBase" id="RU003357"/>
    </source>
</evidence>
<dbReference type="InterPro" id="IPR037066">
    <property type="entry name" value="Plug_dom_sf"/>
</dbReference>
<evidence type="ECO:0000256" key="11">
    <source>
        <dbReference type="SAM" id="SignalP"/>
    </source>
</evidence>
<accession>A0ABU9Y045</accession>
<reference evidence="14 15" key="1">
    <citation type="submission" date="2024-05" db="EMBL/GenBank/DDBJ databases">
        <authorList>
            <person name="Liu Q."/>
            <person name="Xin Y.-H."/>
        </authorList>
    </citation>
    <scope>NUCLEOTIDE SEQUENCE [LARGE SCALE GENOMIC DNA]</scope>
    <source>
        <strain evidence="14 15">CGMCC 1.10181</strain>
    </source>
</reference>
<keyword evidence="7 8" id="KW-0998">Cell outer membrane</keyword>
<dbReference type="Pfam" id="PF00593">
    <property type="entry name" value="TonB_dep_Rec_b-barrel"/>
    <property type="match status" value="1"/>
</dbReference>
<keyword evidence="11" id="KW-0732">Signal</keyword>
<dbReference type="InterPro" id="IPR012910">
    <property type="entry name" value="Plug_dom"/>
</dbReference>
<keyword evidence="3 8" id="KW-1134">Transmembrane beta strand</keyword>
<keyword evidence="15" id="KW-1185">Reference proteome</keyword>
<dbReference type="SUPFAM" id="SSF56935">
    <property type="entry name" value="Porins"/>
    <property type="match status" value="1"/>
</dbReference>
<evidence type="ECO:0000313" key="14">
    <source>
        <dbReference type="EMBL" id="MEN2789156.1"/>
    </source>
</evidence>
<feature type="domain" description="TonB-dependent receptor-like beta-barrel" evidence="12">
    <location>
        <begin position="367"/>
        <end position="857"/>
    </location>
</feature>
<dbReference type="EMBL" id="JBDIME010000003">
    <property type="protein sequence ID" value="MEN2789156.1"/>
    <property type="molecule type" value="Genomic_DNA"/>
</dbReference>
<evidence type="ECO:0000256" key="1">
    <source>
        <dbReference type="ARBA" id="ARBA00004571"/>
    </source>
</evidence>